<evidence type="ECO:0000256" key="6">
    <source>
        <dbReference type="ARBA" id="ARBA00023268"/>
    </source>
</evidence>
<dbReference type="PANTHER" id="PTHR43775:SF29">
    <property type="entry name" value="ASPERFURANONE POLYKETIDE SYNTHASE AFOG-RELATED"/>
    <property type="match status" value="1"/>
</dbReference>
<dbReference type="CDD" id="cd02440">
    <property type="entry name" value="AdoMet_MTases"/>
    <property type="match status" value="1"/>
</dbReference>
<dbReference type="InterPro" id="IPR056501">
    <property type="entry name" value="NAD-bd_HRPKS_sdrA"/>
</dbReference>
<dbReference type="InterPro" id="IPR049552">
    <property type="entry name" value="PKS_DH_N"/>
</dbReference>
<dbReference type="GeneID" id="62167421"/>
<dbReference type="InterPro" id="IPR001227">
    <property type="entry name" value="Ac_transferase_dom_sf"/>
</dbReference>
<evidence type="ECO:0000256" key="5">
    <source>
        <dbReference type="ARBA" id="ARBA00023002"/>
    </source>
</evidence>
<dbReference type="SUPFAM" id="SSF53335">
    <property type="entry name" value="S-adenosyl-L-methionine-dependent methyltransferases"/>
    <property type="match status" value="1"/>
</dbReference>
<dbReference type="Gene3D" id="3.10.129.110">
    <property type="entry name" value="Polyketide synthase dehydratase"/>
    <property type="match status" value="1"/>
</dbReference>
<evidence type="ECO:0000256" key="3">
    <source>
        <dbReference type="ARBA" id="ARBA00022679"/>
    </source>
</evidence>
<keyword evidence="7" id="KW-0012">Acyltransferase</keyword>
<dbReference type="SMART" id="SM00825">
    <property type="entry name" value="PKS_KS"/>
    <property type="match status" value="1"/>
</dbReference>
<dbReference type="OrthoDB" id="329835at2759"/>
<dbReference type="InterPro" id="IPR032821">
    <property type="entry name" value="PKS_assoc"/>
</dbReference>
<dbReference type="Pfam" id="PF08242">
    <property type="entry name" value="Methyltransf_12"/>
    <property type="match status" value="1"/>
</dbReference>
<dbReference type="InterPro" id="IPR029063">
    <property type="entry name" value="SAM-dependent_MTases_sf"/>
</dbReference>
<evidence type="ECO:0000256" key="9">
    <source>
        <dbReference type="SAM" id="MobiDB-lite"/>
    </source>
</evidence>
<dbReference type="Pfam" id="PF23114">
    <property type="entry name" value="NAD-bd_HRPKS_sdrA"/>
    <property type="match status" value="1"/>
</dbReference>
<dbReference type="Pfam" id="PF00109">
    <property type="entry name" value="ketoacyl-synt"/>
    <property type="match status" value="1"/>
</dbReference>
<dbReference type="InterPro" id="IPR020841">
    <property type="entry name" value="PKS_Beta-ketoAc_synthase_dom"/>
</dbReference>
<dbReference type="GO" id="GO:0006633">
    <property type="term" value="P:fatty acid biosynthetic process"/>
    <property type="evidence" value="ECO:0007669"/>
    <property type="project" value="TreeGrafter"/>
</dbReference>
<keyword evidence="5" id="KW-0560">Oxidoreductase</keyword>
<evidence type="ECO:0000256" key="1">
    <source>
        <dbReference type="ARBA" id="ARBA00022450"/>
    </source>
</evidence>
<accession>A0A9P6LF97</accession>
<dbReference type="InterPro" id="IPR014043">
    <property type="entry name" value="Acyl_transferase_dom"/>
</dbReference>
<dbReference type="GO" id="GO:1901336">
    <property type="term" value="P:lactone biosynthetic process"/>
    <property type="evidence" value="ECO:0007669"/>
    <property type="project" value="UniProtKB-ARBA"/>
</dbReference>
<evidence type="ECO:0000313" key="14">
    <source>
        <dbReference type="Proteomes" id="UP000781932"/>
    </source>
</evidence>
<feature type="region of interest" description="C-terminal hotdog fold" evidence="8">
    <location>
        <begin position="1361"/>
        <end position="1515"/>
    </location>
</feature>
<proteinExistence type="predicted"/>
<dbReference type="Proteomes" id="UP000781932">
    <property type="component" value="Unassembled WGS sequence"/>
</dbReference>
<dbReference type="SUPFAM" id="SSF47336">
    <property type="entry name" value="ACP-like"/>
    <property type="match status" value="1"/>
</dbReference>
<dbReference type="InterPro" id="IPR036291">
    <property type="entry name" value="NAD(P)-bd_dom_sf"/>
</dbReference>
<dbReference type="Pfam" id="PF13602">
    <property type="entry name" value="ADH_zinc_N_2"/>
    <property type="match status" value="1"/>
</dbReference>
<dbReference type="InterPro" id="IPR016035">
    <property type="entry name" value="Acyl_Trfase/lysoPLipase"/>
</dbReference>
<keyword evidence="4" id="KW-0521">NADP</keyword>
<dbReference type="InterPro" id="IPR050091">
    <property type="entry name" value="PKS_NRPS_Biosynth_Enz"/>
</dbReference>
<dbReference type="SMART" id="SM00822">
    <property type="entry name" value="PKS_KR"/>
    <property type="match status" value="1"/>
</dbReference>
<evidence type="ECO:0000256" key="2">
    <source>
        <dbReference type="ARBA" id="ARBA00022553"/>
    </source>
</evidence>
<dbReference type="SMART" id="SM00826">
    <property type="entry name" value="PKS_DH"/>
    <property type="match status" value="1"/>
</dbReference>
<evidence type="ECO:0000256" key="8">
    <source>
        <dbReference type="PROSITE-ProRule" id="PRU01363"/>
    </source>
</evidence>
<protein>
    <submittedName>
        <fullName evidence="13">Polyketide synthase</fullName>
    </submittedName>
</protein>
<dbReference type="InterPro" id="IPR016039">
    <property type="entry name" value="Thiolase-like"/>
</dbReference>
<dbReference type="SMART" id="SM00829">
    <property type="entry name" value="PKS_ER"/>
    <property type="match status" value="1"/>
</dbReference>
<dbReference type="GO" id="GO:0016491">
    <property type="term" value="F:oxidoreductase activity"/>
    <property type="evidence" value="ECO:0007669"/>
    <property type="project" value="UniProtKB-KW"/>
</dbReference>
<dbReference type="InterPro" id="IPR014030">
    <property type="entry name" value="Ketoacyl_synth_N"/>
</dbReference>
<dbReference type="SUPFAM" id="SSF53901">
    <property type="entry name" value="Thiolase-like"/>
    <property type="match status" value="1"/>
</dbReference>
<dbReference type="PROSITE" id="PS52019">
    <property type="entry name" value="PKS_MFAS_DH"/>
    <property type="match status" value="1"/>
</dbReference>
<evidence type="ECO:0000256" key="4">
    <source>
        <dbReference type="ARBA" id="ARBA00022857"/>
    </source>
</evidence>
<dbReference type="SUPFAM" id="SSF50129">
    <property type="entry name" value="GroES-like"/>
    <property type="match status" value="1"/>
</dbReference>
<dbReference type="InterPro" id="IPR013217">
    <property type="entry name" value="Methyltransf_12"/>
</dbReference>
<dbReference type="Pfam" id="PF08659">
    <property type="entry name" value="KR"/>
    <property type="match status" value="1"/>
</dbReference>
<dbReference type="Pfam" id="PF16197">
    <property type="entry name" value="KAsynt_C_assoc"/>
    <property type="match status" value="1"/>
</dbReference>
<keyword evidence="1" id="KW-0596">Phosphopantetheine</keyword>
<dbReference type="InterPro" id="IPR014031">
    <property type="entry name" value="Ketoacyl_synth_C"/>
</dbReference>
<dbReference type="Pfam" id="PF23297">
    <property type="entry name" value="ACP_SdgA_C"/>
    <property type="match status" value="1"/>
</dbReference>
<dbReference type="Gene3D" id="3.40.50.720">
    <property type="entry name" value="NAD(P)-binding Rossmann-like Domain"/>
    <property type="match status" value="2"/>
</dbReference>
<feature type="region of interest" description="Disordered" evidence="9">
    <location>
        <begin position="668"/>
        <end position="695"/>
    </location>
</feature>
<dbReference type="Pfam" id="PF00698">
    <property type="entry name" value="Acyl_transf_1"/>
    <property type="match status" value="1"/>
</dbReference>
<organism evidence="13 14">
    <name type="scientific">Colletotrichum karsti</name>
    <dbReference type="NCBI Taxonomy" id="1095194"/>
    <lineage>
        <taxon>Eukaryota</taxon>
        <taxon>Fungi</taxon>
        <taxon>Dikarya</taxon>
        <taxon>Ascomycota</taxon>
        <taxon>Pezizomycotina</taxon>
        <taxon>Sordariomycetes</taxon>
        <taxon>Hypocreomycetidae</taxon>
        <taxon>Glomerellales</taxon>
        <taxon>Glomerellaceae</taxon>
        <taxon>Colletotrichum</taxon>
        <taxon>Colletotrichum boninense species complex</taxon>
    </lineage>
</organism>
<dbReference type="Gene3D" id="3.90.180.10">
    <property type="entry name" value="Medium-chain alcohol dehydrogenases, catalytic domain"/>
    <property type="match status" value="1"/>
</dbReference>
<dbReference type="SUPFAM" id="SSF52151">
    <property type="entry name" value="FabD/lysophospholipase-like"/>
    <property type="match status" value="1"/>
</dbReference>
<evidence type="ECO:0000313" key="13">
    <source>
        <dbReference type="EMBL" id="KAF9870961.1"/>
    </source>
</evidence>
<evidence type="ECO:0000259" key="11">
    <source>
        <dbReference type="PROSITE" id="PS52004"/>
    </source>
</evidence>
<dbReference type="InterPro" id="IPR057326">
    <property type="entry name" value="KR_dom"/>
</dbReference>
<dbReference type="PANTHER" id="PTHR43775">
    <property type="entry name" value="FATTY ACID SYNTHASE"/>
    <property type="match status" value="1"/>
</dbReference>
<dbReference type="FunFam" id="3.40.50.720:FF:000209">
    <property type="entry name" value="Polyketide synthase Pks12"/>
    <property type="match status" value="1"/>
</dbReference>
<dbReference type="Gene3D" id="1.10.1200.10">
    <property type="entry name" value="ACP-like"/>
    <property type="match status" value="1"/>
</dbReference>
<dbReference type="Gene3D" id="3.40.366.10">
    <property type="entry name" value="Malonyl-Coenzyme A Acyl Carrier Protein, domain 2"/>
    <property type="match status" value="1"/>
</dbReference>
<dbReference type="Pfam" id="PF21089">
    <property type="entry name" value="PKS_DH_N"/>
    <property type="match status" value="1"/>
</dbReference>
<keyword evidence="3" id="KW-0808">Transferase</keyword>
<dbReference type="SMART" id="SM00827">
    <property type="entry name" value="PKS_AT"/>
    <property type="match status" value="1"/>
</dbReference>
<feature type="region of interest" description="N-terminal hotdog fold" evidence="8">
    <location>
        <begin position="1198"/>
        <end position="1332"/>
    </location>
</feature>
<reference evidence="13" key="2">
    <citation type="submission" date="2020-11" db="EMBL/GenBank/DDBJ databases">
        <title>Whole genome sequencing of Colletotrichum sp.</title>
        <authorList>
            <person name="Li H."/>
        </authorList>
    </citation>
    <scope>NUCLEOTIDE SEQUENCE</scope>
    <source>
        <strain evidence="13">CkLH20</strain>
    </source>
</reference>
<dbReference type="InterPro" id="IPR020807">
    <property type="entry name" value="PKS_DH"/>
</dbReference>
<dbReference type="InterPro" id="IPR009081">
    <property type="entry name" value="PP-bd_ACP"/>
</dbReference>
<keyword evidence="6" id="KW-0511">Multifunctional enzyme</keyword>
<dbReference type="CDD" id="cd05195">
    <property type="entry name" value="enoyl_red"/>
    <property type="match status" value="1"/>
</dbReference>
<dbReference type="Gene3D" id="3.40.50.150">
    <property type="entry name" value="Vaccinia Virus protein VP39"/>
    <property type="match status" value="1"/>
</dbReference>
<dbReference type="InterPro" id="IPR042104">
    <property type="entry name" value="PKS_dehydratase_sf"/>
</dbReference>
<feature type="active site" description="Proton donor; for dehydratase activity" evidence="8">
    <location>
        <position position="1427"/>
    </location>
</feature>
<comment type="caution">
    <text evidence="13">The sequence shown here is derived from an EMBL/GenBank/DDBJ whole genome shotgun (WGS) entry which is preliminary data.</text>
</comment>
<gene>
    <name evidence="13" type="ORF">CkaCkLH20_11633</name>
</gene>
<dbReference type="InterPro" id="IPR049900">
    <property type="entry name" value="PKS_mFAS_DH"/>
</dbReference>
<dbReference type="Gene3D" id="3.30.70.3290">
    <property type="match status" value="1"/>
</dbReference>
<dbReference type="GO" id="GO:0004312">
    <property type="term" value="F:fatty acid synthase activity"/>
    <property type="evidence" value="ECO:0007669"/>
    <property type="project" value="TreeGrafter"/>
</dbReference>
<feature type="domain" description="PKS/mFAS DH" evidence="12">
    <location>
        <begin position="1198"/>
        <end position="1515"/>
    </location>
</feature>
<dbReference type="RefSeq" id="XP_038740422.1">
    <property type="nucleotide sequence ID" value="XM_038894347.1"/>
</dbReference>
<dbReference type="InterPro" id="IPR036736">
    <property type="entry name" value="ACP-like_sf"/>
</dbReference>
<dbReference type="InterPro" id="IPR049551">
    <property type="entry name" value="PKS_DH_C"/>
</dbReference>
<feature type="domain" description="Carrier" evidence="10">
    <location>
        <begin position="2732"/>
        <end position="2809"/>
    </location>
</feature>
<dbReference type="InterPro" id="IPR020843">
    <property type="entry name" value="ER"/>
</dbReference>
<dbReference type="InterPro" id="IPR016036">
    <property type="entry name" value="Malonyl_transacylase_ACP-bd"/>
</dbReference>
<dbReference type="GO" id="GO:0044550">
    <property type="term" value="P:secondary metabolite biosynthetic process"/>
    <property type="evidence" value="ECO:0007669"/>
    <property type="project" value="TreeGrafter"/>
</dbReference>
<dbReference type="Gene3D" id="3.40.47.10">
    <property type="match status" value="1"/>
</dbReference>
<feature type="domain" description="Ketosynthase family 3 (KS3)" evidence="11">
    <location>
        <begin position="211"/>
        <end position="635"/>
    </location>
</feature>
<evidence type="ECO:0000259" key="10">
    <source>
        <dbReference type="PROSITE" id="PS50075"/>
    </source>
</evidence>
<reference evidence="13" key="1">
    <citation type="submission" date="2020-03" db="EMBL/GenBank/DDBJ databases">
        <authorList>
            <person name="He L."/>
        </authorList>
    </citation>
    <scope>NUCLEOTIDE SEQUENCE</scope>
    <source>
        <strain evidence="13">CkLH20</strain>
    </source>
</reference>
<dbReference type="Pfam" id="PF02801">
    <property type="entry name" value="Ketoacyl-synt_C"/>
    <property type="match status" value="1"/>
</dbReference>
<keyword evidence="2" id="KW-0597">Phosphoprotein</keyword>
<dbReference type="EMBL" id="JAATWM020000049">
    <property type="protein sequence ID" value="KAF9870961.1"/>
    <property type="molecule type" value="Genomic_DNA"/>
</dbReference>
<dbReference type="SMART" id="SM00823">
    <property type="entry name" value="PKS_PP"/>
    <property type="match status" value="1"/>
</dbReference>
<dbReference type="GO" id="GO:0031177">
    <property type="term" value="F:phosphopantetheine binding"/>
    <property type="evidence" value="ECO:0007669"/>
    <property type="project" value="InterPro"/>
</dbReference>
<dbReference type="SUPFAM" id="SSF51735">
    <property type="entry name" value="NAD(P)-binding Rossmann-fold domains"/>
    <property type="match status" value="2"/>
</dbReference>
<name>A0A9P6LF97_9PEZI</name>
<evidence type="ECO:0000256" key="7">
    <source>
        <dbReference type="ARBA" id="ARBA00023315"/>
    </source>
</evidence>
<feature type="active site" description="Proton acceptor; for dehydratase activity" evidence="8">
    <location>
        <position position="1230"/>
    </location>
</feature>
<dbReference type="InterPro" id="IPR011032">
    <property type="entry name" value="GroES-like_sf"/>
</dbReference>
<keyword evidence="14" id="KW-1185">Reference proteome</keyword>
<dbReference type="SUPFAM" id="SSF55048">
    <property type="entry name" value="Probable ACP-binding domain of malonyl-CoA ACP transacylase"/>
    <property type="match status" value="1"/>
</dbReference>
<dbReference type="Pfam" id="PF22621">
    <property type="entry name" value="CurL-like_PKS_C"/>
    <property type="match status" value="1"/>
</dbReference>
<dbReference type="InterPro" id="IPR020806">
    <property type="entry name" value="PKS_PP-bd"/>
</dbReference>
<dbReference type="PROSITE" id="PS50075">
    <property type="entry name" value="CARRIER"/>
    <property type="match status" value="1"/>
</dbReference>
<dbReference type="PROSITE" id="PS52004">
    <property type="entry name" value="KS3_2"/>
    <property type="match status" value="1"/>
</dbReference>
<dbReference type="InterPro" id="IPR013968">
    <property type="entry name" value="PKS_KR"/>
</dbReference>
<dbReference type="CDD" id="cd00833">
    <property type="entry name" value="PKS"/>
    <property type="match status" value="1"/>
</dbReference>
<sequence length="2819" mass="309362">MASPPTCTLRSLTGKFRTNKQLSDSSDPLLAMQGINWAIRKAMGAVPIVINIKACPPENGVDVIEAENVIGGGIHKAKERRLLNWEVVERTDANFGRLRVQNGWSALSDIKDDFLAAGLEKDHDQDPVVHIKVDNLDHGWTQEQTWGFEEIGGIRRYVRKIVVTKGDTSKVMLGYHGYGADTITESSINERVSKSPCFNLVIRISPDMAYGEDVAIIGLDLRFPGDASTPEEFQKLLLEGRSALSDISKERYNIHAFYHPDPERAGAINIRKGHHIKGDLAAFDAPFFSIPPAEAACMDPQQRGLLECVYRALENAGIPMEKAVGSDTSVYIGCFTREYDGVITRDPELDLRYLATGTGTAMLSNRLSWFYDFHGASMTLDTACSSSLMACHLACTSLKMRESSMAIVGGANLFYNPDTCIPLTSLGFLSPDSKCYSFDHRANGYSRGEGFGILLLKRLSDAVRDQDTIRAVIRSTVANQDGKSPGITQPTKQAQVNAAETAYRQAGLDPSVTRFFEAHGTGTPVGDPIEASAIAQVFSKHRSPEEPLLVGAVKSNIGHLEGAAGIAGLIKAVQVLETGVIPPNIWFEKPNPKILPEWHLKFPTENTLWPTDGLRRASINSFGYGGSNAHVIMDDAYNYLREHQLKGQHRTSELPNKKLLRAPKGETVETKGLNGYANGTETSHTDDSNSEVANGDSEATKIHINGTNAVNGNTGDKIFVLSAADEGGIERLAKIYEQHLTAKKATIEDEANYLEDLSFTLSSRRSQLAYRASIVAPSIETLIESLGGKLTAIKAGTKPKLAFVFTGQGAQWHAMGRELLDVPAFKESLESASDYLHEIGCEWTLTEELTRDEKSSRINDAEFSQPLCTALQIALVDLLVSYGVSAGSVVGHSSGEIAAAYAVGAISKSTALRLAFHRGALSSQLSRGEAVPTGGMMSVGLGQAEAEEYIAGVDKSKNQVLFVACINSPKNVTISGSVDLIDELKGKLDQDGVFARKLTVQNAYHSPLMEPIAAKYNRLIGKIKSGVYASNSARPVFYSSLEGKAIDISALRSPGYWVRNLLSPVLFSQALSSLVNDSNQKTKKLGAKYKGTPITELVEIGPHAALKGPVREILAQLVNTSSVAYESVLIRKNSATNTFLRTLGWLFCKGHSIDLTSTGESHPQLLVDLPSYPFNHTKTFWAESRLSKGYRFRQHARHELLGAPVPDWDKSNAIWRNWIRVNENPWVKDHRVTGTTLYPAAGMLVMAIEASLQLAAPERKIKGFRFKEVSLHMALRVPLNSDGVETHFHMRPYVDSTALAASNWSEFELRSYENDGWVEHCRGHIQTEYEVPYTPVDNGLEDRLFAERCAETVRNAESNCTEEIQMKQLYEILQTVGFDFGPTFQNLSDVRIDTERNSIATVTPPDIKSKMPYGHIQPHHIHPTTLDGVIQSVVVAMTMGGKEMGEVMIPTSFKELWLSADGEKMQSPHRVHAHAKFLGLRQAEATFTSVDATTGEPLVVAEGFVSTAIAQNSSKSGSESGRHLCFNIDWKPDVAFVDQDIATRTFLADEELLKFDPSELIKNLETLCFLYMKRYMKTVTPEMEQEMKPHHQKYVDWMRWQFERYADGKNCHLDPDMDGLAEDDTYLKELEDKMDGKSPEATLVVAVGRAMTDVLAGRLDPLQVLFAEKRAENVYRAATGAAISYQRLSAYVDALATKEPGMKILEIGAGTGGMTHPMLETLTHYKDPNASGIRFASYDFTDISPSFFEKAREVFHYAVDRMNFKVLNIENDPVAQGFELDKYDLVVAANVFHATQSLDVTLKNVRKLMKPGAQLLLYEITNNTLMQTGFGFGLLPGWWLSEEEYRQWSPLLSVPDWSTHMKRTGFTGVDLSFTDYHDPNNHVSSLMVATASTGDAKARARPDVMLVTSSTSGVSDSVAAELNNTLARLGVENRTTSSLLDLTVEDFTNKVCIFLGDLQAHPFLLDMASEQFDGLKRMVTSASGLLWLTAGGGPSCKTPTAELVTGFSRTVRAENPKLKFITLSLENGRDVTSISRYTTQLFNAIFLAGDDSVVDNQFAVVDGTIHIPRLIEATYMDKAINAKTNKPRPVEAEFGSDPSRALKMVVGSPGLLDTLHFVDDPLYEQPLADDQVEFKVMASGLNFLDIMVSLGQVIGNQIGIEASGIVTRAGKDSPLKPGDRVAGMLRGSVKTYARTPYKALAKLPDNLSFVNAATLPVVFVTAYCVLYDIANIQPGETVLIHAAAGGVGQACIQLAHLRGAEVYATVGSLDKCGLLEKEYGIPRDHIFSSRDLTFAQGIKRMTKGRGVDVVVNALSGAALRASWDVIAPFGRFVEIGKVDIYSSARLNMEKFKNNVRFEFLDVSYFGENHEDSFNRVLRAIMQLVAEGKISELRPVTTYPLSRVEEAFRYMQSGAHSGKIVIEPHDDDKVMIMPSQKPTYHFDPNSSYVISGGLGGLGRSMASWMVRRGAKNLILLSRFGPVRESGQKLIAELEAQGVRVAAPACDVTSRRTLESVLDECQKDMPPIKGCIQGSMVLKDAVFANMTLEDYDAAVRPKVHASWNLHEVLPKDMDFFILLSSGSGIVGKGGQGNYCTGNSYQDALARYRVSHGLKATVLDLGIILSVGYAAEKIDVMGHLRAQGYAALREEEYHALLDELCNPNNSVAPLIRSQISLGFEIPETLRSKGIEFPGWMHEPLFKHIHQIRTMGGAIEESKDSVNYSMLLAGAETLEAAENVITKAIIQKLSRALGIDATTIDSSQPLHVYGVDSLVAVELRTWLSKEMGAEVAVFDMVGDSTIRSLGTFVAARSTLVRINNAES</sequence>
<dbReference type="Pfam" id="PF14765">
    <property type="entry name" value="PS-DH"/>
    <property type="match status" value="1"/>
</dbReference>
<evidence type="ECO:0000259" key="12">
    <source>
        <dbReference type="PROSITE" id="PS52019"/>
    </source>
</evidence>